<dbReference type="EMBL" id="ML769501">
    <property type="protein sequence ID" value="KAE9397202.1"/>
    <property type="molecule type" value="Genomic_DNA"/>
</dbReference>
<organism evidence="1 2">
    <name type="scientific">Gymnopus androsaceus JB14</name>
    <dbReference type="NCBI Taxonomy" id="1447944"/>
    <lineage>
        <taxon>Eukaryota</taxon>
        <taxon>Fungi</taxon>
        <taxon>Dikarya</taxon>
        <taxon>Basidiomycota</taxon>
        <taxon>Agaricomycotina</taxon>
        <taxon>Agaricomycetes</taxon>
        <taxon>Agaricomycetidae</taxon>
        <taxon>Agaricales</taxon>
        <taxon>Marasmiineae</taxon>
        <taxon>Omphalotaceae</taxon>
        <taxon>Gymnopus</taxon>
    </lineage>
</organism>
<proteinExistence type="predicted"/>
<sequence>MQRALEYVLIGKQHFLGSQESLLVPKVCTNWLYQLKIAKICITMHNNDTFASLTKIPVRIVFPKATYTSLRLQLNGRTPSMWSSYSLPGIIPKSESTLADRAQDLLLNTSCLWILGNMDVDGSVTTLQYVGIGGPEAENYNPAFIFGHYNAIYEKYAHYAH</sequence>
<protein>
    <submittedName>
        <fullName evidence="1">Uncharacterized protein</fullName>
    </submittedName>
</protein>
<dbReference type="AlphaFoldDB" id="A0A6A4HFB9"/>
<accession>A0A6A4HFB9</accession>
<evidence type="ECO:0000313" key="1">
    <source>
        <dbReference type="EMBL" id="KAE9397202.1"/>
    </source>
</evidence>
<keyword evidence="2" id="KW-1185">Reference proteome</keyword>
<name>A0A6A4HFB9_9AGAR</name>
<evidence type="ECO:0000313" key="2">
    <source>
        <dbReference type="Proteomes" id="UP000799118"/>
    </source>
</evidence>
<gene>
    <name evidence="1" type="ORF">BT96DRAFT_941135</name>
</gene>
<reference evidence="1" key="1">
    <citation type="journal article" date="2019" name="Environ. Microbiol.">
        <title>Fungal ecological strategies reflected in gene transcription - a case study of two litter decomposers.</title>
        <authorList>
            <person name="Barbi F."/>
            <person name="Kohler A."/>
            <person name="Barry K."/>
            <person name="Baskaran P."/>
            <person name="Daum C."/>
            <person name="Fauchery L."/>
            <person name="Ihrmark K."/>
            <person name="Kuo A."/>
            <person name="LaButti K."/>
            <person name="Lipzen A."/>
            <person name="Morin E."/>
            <person name="Grigoriev I.V."/>
            <person name="Henrissat B."/>
            <person name="Lindahl B."/>
            <person name="Martin F."/>
        </authorList>
    </citation>
    <scope>NUCLEOTIDE SEQUENCE</scope>
    <source>
        <strain evidence="1">JB14</strain>
    </source>
</reference>
<dbReference type="Proteomes" id="UP000799118">
    <property type="component" value="Unassembled WGS sequence"/>
</dbReference>